<accession>A0ABR2DT18</accession>
<dbReference type="Gene3D" id="1.10.8.20">
    <property type="entry name" value="N-terminal domain of phosphatidylinositol transfer protein sec14p"/>
    <property type="match status" value="1"/>
</dbReference>
<evidence type="ECO:0000313" key="2">
    <source>
        <dbReference type="EMBL" id="KAK8546036.1"/>
    </source>
</evidence>
<dbReference type="SUPFAM" id="SSF46938">
    <property type="entry name" value="CRAL/TRIO N-terminal domain"/>
    <property type="match status" value="1"/>
</dbReference>
<comment type="caution">
    <text evidence="2">The sequence shown here is derived from an EMBL/GenBank/DDBJ whole genome shotgun (WGS) entry which is preliminary data.</text>
</comment>
<dbReference type="InterPro" id="IPR036273">
    <property type="entry name" value="CRAL/TRIO_N_dom_sf"/>
</dbReference>
<dbReference type="EMBL" id="JBBPBM010000023">
    <property type="protein sequence ID" value="KAK8546036.1"/>
    <property type="molecule type" value="Genomic_DNA"/>
</dbReference>
<organism evidence="2 3">
    <name type="scientific">Hibiscus sabdariffa</name>
    <name type="common">roselle</name>
    <dbReference type="NCBI Taxonomy" id="183260"/>
    <lineage>
        <taxon>Eukaryota</taxon>
        <taxon>Viridiplantae</taxon>
        <taxon>Streptophyta</taxon>
        <taxon>Embryophyta</taxon>
        <taxon>Tracheophyta</taxon>
        <taxon>Spermatophyta</taxon>
        <taxon>Magnoliopsida</taxon>
        <taxon>eudicotyledons</taxon>
        <taxon>Gunneridae</taxon>
        <taxon>Pentapetalae</taxon>
        <taxon>rosids</taxon>
        <taxon>malvids</taxon>
        <taxon>Malvales</taxon>
        <taxon>Malvaceae</taxon>
        <taxon>Malvoideae</taxon>
        <taxon>Hibiscus</taxon>
    </lineage>
</organism>
<protein>
    <recommendedName>
        <fullName evidence="4">CRAL/TRIO N-terminal domain-containing protein</fullName>
    </recommendedName>
</protein>
<name>A0ABR2DT18_9ROSI</name>
<proteinExistence type="predicted"/>
<reference evidence="2 3" key="1">
    <citation type="journal article" date="2024" name="G3 (Bethesda)">
        <title>Genome assembly of Hibiscus sabdariffa L. provides insights into metabolisms of medicinal natural products.</title>
        <authorList>
            <person name="Kim T."/>
        </authorList>
    </citation>
    <scope>NUCLEOTIDE SEQUENCE [LARGE SCALE GENOMIC DNA]</scope>
    <source>
        <strain evidence="2">TK-2024</strain>
        <tissue evidence="2">Old leaves</tissue>
    </source>
</reference>
<feature type="compositionally biased region" description="Basic and acidic residues" evidence="1">
    <location>
        <begin position="42"/>
        <end position="51"/>
    </location>
</feature>
<keyword evidence="3" id="KW-1185">Reference proteome</keyword>
<feature type="region of interest" description="Disordered" evidence="1">
    <location>
        <begin position="1"/>
        <end position="51"/>
    </location>
</feature>
<evidence type="ECO:0000256" key="1">
    <source>
        <dbReference type="SAM" id="MobiDB-lite"/>
    </source>
</evidence>
<feature type="compositionally biased region" description="Acidic residues" evidence="1">
    <location>
        <begin position="1"/>
        <end position="31"/>
    </location>
</feature>
<evidence type="ECO:0008006" key="4">
    <source>
        <dbReference type="Google" id="ProtNLM"/>
    </source>
</evidence>
<evidence type="ECO:0000313" key="3">
    <source>
        <dbReference type="Proteomes" id="UP001472677"/>
    </source>
</evidence>
<sequence>MEFQDCENEDQAVQGQEEEEEEQKESIDDELERSKTSTVRALAEREDPSAKESDDFMIRRFLRARDLDIEKATAVLEVLELEKNVFAQRIRIRIGDTNSIS</sequence>
<dbReference type="Proteomes" id="UP001472677">
    <property type="component" value="Unassembled WGS sequence"/>
</dbReference>
<gene>
    <name evidence="2" type="ORF">V6N12_026840</name>
</gene>